<dbReference type="Pfam" id="PF03734">
    <property type="entry name" value="YkuD"/>
    <property type="match status" value="1"/>
</dbReference>
<evidence type="ECO:0000256" key="3">
    <source>
        <dbReference type="ARBA" id="ARBA00022960"/>
    </source>
</evidence>
<evidence type="ECO:0000256" key="4">
    <source>
        <dbReference type="ARBA" id="ARBA00022984"/>
    </source>
</evidence>
<dbReference type="InterPro" id="IPR038063">
    <property type="entry name" value="Transpep_catalytic_dom"/>
</dbReference>
<dbReference type="PANTHER" id="PTHR30582:SF2">
    <property type="entry name" value="L,D-TRANSPEPTIDASE YCIB-RELATED"/>
    <property type="match status" value="1"/>
</dbReference>
<dbReference type="InterPro" id="IPR005490">
    <property type="entry name" value="LD_TPept_cat_dom"/>
</dbReference>
<comment type="caution">
    <text evidence="10">The sequence shown here is derived from an EMBL/GenBank/DDBJ whole genome shotgun (WGS) entry which is preliminary data.</text>
</comment>
<dbReference type="PROSITE" id="PS52029">
    <property type="entry name" value="LD_TPASE"/>
    <property type="match status" value="1"/>
</dbReference>
<feature type="active site" description="Nucleophile" evidence="7">
    <location>
        <position position="379"/>
    </location>
</feature>
<dbReference type="Gene3D" id="2.60.40.3780">
    <property type="match status" value="1"/>
</dbReference>
<dbReference type="Gene3D" id="2.60.40.3710">
    <property type="match status" value="1"/>
</dbReference>
<evidence type="ECO:0000313" key="11">
    <source>
        <dbReference type="Proteomes" id="UP001500653"/>
    </source>
</evidence>
<proteinExistence type="predicted"/>
<evidence type="ECO:0000256" key="1">
    <source>
        <dbReference type="ARBA" id="ARBA00004752"/>
    </source>
</evidence>
<keyword evidence="11" id="KW-1185">Reference proteome</keyword>
<dbReference type="EMBL" id="BAAALN010000019">
    <property type="protein sequence ID" value="GAA1251626.1"/>
    <property type="molecule type" value="Genomic_DNA"/>
</dbReference>
<dbReference type="Pfam" id="PF17964">
    <property type="entry name" value="Big_10"/>
    <property type="match status" value="1"/>
</dbReference>
<feature type="region of interest" description="Disordered" evidence="8">
    <location>
        <begin position="1"/>
        <end position="44"/>
    </location>
</feature>
<dbReference type="SUPFAM" id="SSF141523">
    <property type="entry name" value="L,D-transpeptidase catalytic domain-like"/>
    <property type="match status" value="1"/>
</dbReference>
<keyword evidence="5" id="KW-0012">Acyltransferase</keyword>
<dbReference type="CDD" id="cd16913">
    <property type="entry name" value="YkuD_like"/>
    <property type="match status" value="1"/>
</dbReference>
<evidence type="ECO:0000256" key="2">
    <source>
        <dbReference type="ARBA" id="ARBA00022679"/>
    </source>
</evidence>
<comment type="pathway">
    <text evidence="1 7">Cell wall biogenesis; peptidoglycan biosynthesis.</text>
</comment>
<dbReference type="CDD" id="cd13432">
    <property type="entry name" value="LDT_IgD_like_2"/>
    <property type="match status" value="1"/>
</dbReference>
<feature type="compositionally biased region" description="Basic and acidic residues" evidence="8">
    <location>
        <begin position="1"/>
        <end position="28"/>
    </location>
</feature>
<organism evidence="10 11">
    <name type="scientific">Prauserella halophila</name>
    <dbReference type="NCBI Taxonomy" id="185641"/>
    <lineage>
        <taxon>Bacteria</taxon>
        <taxon>Bacillati</taxon>
        <taxon>Actinomycetota</taxon>
        <taxon>Actinomycetes</taxon>
        <taxon>Pseudonocardiales</taxon>
        <taxon>Pseudonocardiaceae</taxon>
        <taxon>Prauserella</taxon>
    </lineage>
</organism>
<accession>A0ABN1WJU0</accession>
<name>A0ABN1WJU0_9PSEU</name>
<keyword evidence="3 7" id="KW-0133">Cell shape</keyword>
<keyword evidence="2" id="KW-0808">Transferase</keyword>
<reference evidence="10 11" key="1">
    <citation type="journal article" date="2019" name="Int. J. Syst. Evol. Microbiol.">
        <title>The Global Catalogue of Microorganisms (GCM) 10K type strain sequencing project: providing services to taxonomists for standard genome sequencing and annotation.</title>
        <authorList>
            <consortium name="The Broad Institute Genomics Platform"/>
            <consortium name="The Broad Institute Genome Sequencing Center for Infectious Disease"/>
            <person name="Wu L."/>
            <person name="Ma J."/>
        </authorList>
    </citation>
    <scope>NUCLEOTIDE SEQUENCE [LARGE SCALE GENOMIC DNA]</scope>
    <source>
        <strain evidence="10 11">JCM 13023</strain>
    </source>
</reference>
<gene>
    <name evidence="10" type="ORF">GCM10009676_43080</name>
</gene>
<dbReference type="PANTHER" id="PTHR30582">
    <property type="entry name" value="L,D-TRANSPEPTIDASE"/>
    <property type="match status" value="1"/>
</dbReference>
<keyword evidence="4 7" id="KW-0573">Peptidoglycan synthesis</keyword>
<evidence type="ECO:0000256" key="5">
    <source>
        <dbReference type="ARBA" id="ARBA00023315"/>
    </source>
</evidence>
<protein>
    <submittedName>
        <fullName evidence="10">Ig-like domain-containing protein</fullName>
    </submittedName>
</protein>
<evidence type="ECO:0000256" key="8">
    <source>
        <dbReference type="SAM" id="MobiDB-lite"/>
    </source>
</evidence>
<feature type="active site" description="Proton donor/acceptor" evidence="7">
    <location>
        <position position="361"/>
    </location>
</feature>
<feature type="domain" description="L,D-TPase catalytic" evidence="9">
    <location>
        <begin position="282"/>
        <end position="403"/>
    </location>
</feature>
<evidence type="ECO:0000313" key="10">
    <source>
        <dbReference type="EMBL" id="GAA1251626.1"/>
    </source>
</evidence>
<sequence>MRFGRDGATERAADGRGVDERGVDERGVDQPGAAENDTAGRRWGRRGVLKAAAVAAPAGMLVACTGDDDSAGAGTGDGGGGEPAEPQATIAAQPKADARDVDVTAPVKLTVAEGTFDEVTLTNEDGKAVEGSLNDDKTEWTVGEPLGYGRTYTYAATAAGGDGRTAEFDGSFSTVQPSAVVRATLYPGDDAVVGVGQPITVKFDAPVGDRAAAQRALSVTTEPQVEGAWAWLNDQQVDWRPREYWPANTRVEVAAKLYGVHYGGGSYGKADVTTKFSIGRNQVVKVHTPEHRMRVYRDGAEVANYPCSNGKDANPDLNTPNGTVIVMTKEPTSIFDNEEYGYTDVKKTWCCRISNHGEYIHENQENAANIGKKNTSHGCINLFADDAKAYFDSAMLGDPVEVTGARADFPTTSDVMDWLLDWETWKSKSAL</sequence>
<evidence type="ECO:0000259" key="9">
    <source>
        <dbReference type="PROSITE" id="PS52029"/>
    </source>
</evidence>
<keyword evidence="6 7" id="KW-0961">Cell wall biogenesis/degradation</keyword>
<dbReference type="InterPro" id="IPR050979">
    <property type="entry name" value="LD-transpeptidase"/>
</dbReference>
<dbReference type="Gene3D" id="2.40.440.10">
    <property type="entry name" value="L,D-transpeptidase catalytic domain-like"/>
    <property type="match status" value="1"/>
</dbReference>
<dbReference type="Proteomes" id="UP001500653">
    <property type="component" value="Unassembled WGS sequence"/>
</dbReference>
<evidence type="ECO:0000256" key="6">
    <source>
        <dbReference type="ARBA" id="ARBA00023316"/>
    </source>
</evidence>
<evidence type="ECO:0000256" key="7">
    <source>
        <dbReference type="PROSITE-ProRule" id="PRU01373"/>
    </source>
</evidence>
<dbReference type="InterPro" id="IPR041280">
    <property type="entry name" value="Big_10"/>
</dbReference>